<evidence type="ECO:0000256" key="1">
    <source>
        <dbReference type="SAM" id="MobiDB-lite"/>
    </source>
</evidence>
<proteinExistence type="predicted"/>
<gene>
    <name evidence="2" type="ORF">Vretifemale_5670</name>
</gene>
<name>A0A8J4FLY9_9CHLO</name>
<reference evidence="2" key="1">
    <citation type="journal article" date="2021" name="Proc. Natl. Acad. Sci. U.S.A.">
        <title>Three genomes in the algal genus Volvox reveal the fate of a haploid sex-determining region after a transition to homothallism.</title>
        <authorList>
            <person name="Yamamoto K."/>
            <person name="Hamaji T."/>
            <person name="Kawai-Toyooka H."/>
            <person name="Matsuzaki R."/>
            <person name="Takahashi F."/>
            <person name="Nishimura Y."/>
            <person name="Kawachi M."/>
            <person name="Noguchi H."/>
            <person name="Minakuchi Y."/>
            <person name="Umen J.G."/>
            <person name="Toyoda A."/>
            <person name="Nozaki H."/>
        </authorList>
    </citation>
    <scope>NUCLEOTIDE SEQUENCE</scope>
    <source>
        <strain evidence="2">NIES-3786</strain>
    </source>
</reference>
<protein>
    <submittedName>
        <fullName evidence="2">Uncharacterized protein</fullName>
    </submittedName>
</protein>
<dbReference type="EMBL" id="BNCP01000008">
    <property type="protein sequence ID" value="GIL76225.1"/>
    <property type="molecule type" value="Genomic_DNA"/>
</dbReference>
<feature type="compositionally biased region" description="Pro residues" evidence="1">
    <location>
        <begin position="18"/>
        <end position="39"/>
    </location>
</feature>
<feature type="region of interest" description="Disordered" evidence="1">
    <location>
        <begin position="1"/>
        <end position="41"/>
    </location>
</feature>
<dbReference type="AlphaFoldDB" id="A0A8J4FLY9"/>
<sequence length="118" mass="11871">MAVARALGTIRTGDNAPAGPPPPPRSTTPLPPASPPFSAPNPAVETAAALAAVLVAATVVEFPGICGAAAVPTTAPPASPSSLLLPPRTRWSCRRCRHPVTPMVAGPWWLHGGCPGSM</sequence>
<organism evidence="2 3">
    <name type="scientific">Volvox reticuliferus</name>
    <dbReference type="NCBI Taxonomy" id="1737510"/>
    <lineage>
        <taxon>Eukaryota</taxon>
        <taxon>Viridiplantae</taxon>
        <taxon>Chlorophyta</taxon>
        <taxon>core chlorophytes</taxon>
        <taxon>Chlorophyceae</taxon>
        <taxon>CS clade</taxon>
        <taxon>Chlamydomonadales</taxon>
        <taxon>Volvocaceae</taxon>
        <taxon>Volvox</taxon>
    </lineage>
</organism>
<evidence type="ECO:0000313" key="2">
    <source>
        <dbReference type="EMBL" id="GIL76225.1"/>
    </source>
</evidence>
<dbReference type="Proteomes" id="UP000747110">
    <property type="component" value="Unassembled WGS sequence"/>
</dbReference>
<accession>A0A8J4FLY9</accession>
<comment type="caution">
    <text evidence="2">The sequence shown here is derived from an EMBL/GenBank/DDBJ whole genome shotgun (WGS) entry which is preliminary data.</text>
</comment>
<keyword evidence="3" id="KW-1185">Reference proteome</keyword>
<evidence type="ECO:0000313" key="3">
    <source>
        <dbReference type="Proteomes" id="UP000747110"/>
    </source>
</evidence>